<dbReference type="EMBL" id="JBBXMP010000093">
    <property type="protein sequence ID" value="KAL0062892.1"/>
    <property type="molecule type" value="Genomic_DNA"/>
</dbReference>
<evidence type="ECO:0000259" key="3">
    <source>
        <dbReference type="PROSITE" id="PS50103"/>
    </source>
</evidence>
<gene>
    <name evidence="5" type="ORF">AAF712_010213</name>
</gene>
<organism evidence="5 6">
    <name type="scientific">Marasmius tenuissimus</name>
    <dbReference type="NCBI Taxonomy" id="585030"/>
    <lineage>
        <taxon>Eukaryota</taxon>
        <taxon>Fungi</taxon>
        <taxon>Dikarya</taxon>
        <taxon>Basidiomycota</taxon>
        <taxon>Agaricomycotina</taxon>
        <taxon>Agaricomycetes</taxon>
        <taxon>Agaricomycetidae</taxon>
        <taxon>Agaricales</taxon>
        <taxon>Marasmiineae</taxon>
        <taxon>Marasmiaceae</taxon>
        <taxon>Marasmius</taxon>
    </lineage>
</organism>
<keyword evidence="1" id="KW-0862">Zinc</keyword>
<dbReference type="SMART" id="SM00343">
    <property type="entry name" value="ZnF_C2HC"/>
    <property type="match status" value="2"/>
</dbReference>
<comment type="caution">
    <text evidence="5">The sequence shown here is derived from an EMBL/GenBank/DDBJ whole genome shotgun (WGS) entry which is preliminary data.</text>
</comment>
<sequence length="337" mass="37559">MQEEDGSEDSTQQATNSRQAEIEKLQERIRELEAEIASPLGVSVDEIERARESARASAGPSKKKKLAAPVDGYKANPLLAPVSERVSEAVRLNKYVPLSVIIAQYKHFSLRMEEDEMIITRNGVWKTRSLDRSGEMSLPFQEHQNAARALVKVTRQHHGDLRADYLESHFSIVSGLAQTHGLRIAYSYDIQQRELAAGDPRHDLSTLDTLALTLIVTAEVKNHQQFGSSTPKRQYDDNDTIDIPPSPTKRSRSLCYRCGGSAHVMVDCTALSTRAGVPCFKLQQRNGRNTLAEESGQQLCFRWSQHSECHFGENCTSVHTCSICHVDDHGAADCDDL</sequence>
<dbReference type="InterPro" id="IPR000571">
    <property type="entry name" value="Znf_CCCH"/>
</dbReference>
<protein>
    <recommendedName>
        <fullName evidence="7">CCHC-type domain-containing protein</fullName>
    </recommendedName>
</protein>
<feature type="compositionally biased region" description="Polar residues" evidence="2">
    <location>
        <begin position="9"/>
        <end position="19"/>
    </location>
</feature>
<name>A0ABR2ZR89_9AGAR</name>
<dbReference type="Proteomes" id="UP001437256">
    <property type="component" value="Unassembled WGS sequence"/>
</dbReference>
<evidence type="ECO:0000313" key="5">
    <source>
        <dbReference type="EMBL" id="KAL0062892.1"/>
    </source>
</evidence>
<feature type="zinc finger region" description="C3H1-type" evidence="1">
    <location>
        <begin position="294"/>
        <end position="322"/>
    </location>
</feature>
<dbReference type="PROSITE" id="PS50158">
    <property type="entry name" value="ZF_CCHC"/>
    <property type="match status" value="1"/>
</dbReference>
<keyword evidence="6" id="KW-1185">Reference proteome</keyword>
<evidence type="ECO:0000259" key="4">
    <source>
        <dbReference type="PROSITE" id="PS50158"/>
    </source>
</evidence>
<evidence type="ECO:0008006" key="7">
    <source>
        <dbReference type="Google" id="ProtNLM"/>
    </source>
</evidence>
<feature type="domain" description="C3H1-type" evidence="3">
    <location>
        <begin position="294"/>
        <end position="322"/>
    </location>
</feature>
<evidence type="ECO:0000256" key="1">
    <source>
        <dbReference type="PROSITE-ProRule" id="PRU00723"/>
    </source>
</evidence>
<evidence type="ECO:0000313" key="6">
    <source>
        <dbReference type="Proteomes" id="UP001437256"/>
    </source>
</evidence>
<dbReference type="PROSITE" id="PS50103">
    <property type="entry name" value="ZF_C3H1"/>
    <property type="match status" value="1"/>
</dbReference>
<dbReference type="InterPro" id="IPR001878">
    <property type="entry name" value="Znf_CCHC"/>
</dbReference>
<feature type="domain" description="CCHC-type" evidence="4">
    <location>
        <begin position="255"/>
        <end position="268"/>
    </location>
</feature>
<keyword evidence="1" id="KW-0863">Zinc-finger</keyword>
<proteinExistence type="predicted"/>
<keyword evidence="1" id="KW-0479">Metal-binding</keyword>
<feature type="region of interest" description="Disordered" evidence="2">
    <location>
        <begin position="225"/>
        <end position="248"/>
    </location>
</feature>
<evidence type="ECO:0000256" key="2">
    <source>
        <dbReference type="SAM" id="MobiDB-lite"/>
    </source>
</evidence>
<reference evidence="5 6" key="1">
    <citation type="submission" date="2024-05" db="EMBL/GenBank/DDBJ databases">
        <title>A draft genome resource for the thread blight pathogen Marasmius tenuissimus strain MS-2.</title>
        <authorList>
            <person name="Yulfo-Soto G.E."/>
            <person name="Baruah I.K."/>
            <person name="Amoako-Attah I."/>
            <person name="Bukari Y."/>
            <person name="Meinhardt L.W."/>
            <person name="Bailey B.A."/>
            <person name="Cohen S.P."/>
        </authorList>
    </citation>
    <scope>NUCLEOTIDE SEQUENCE [LARGE SCALE GENOMIC DNA]</scope>
    <source>
        <strain evidence="5 6">MS-2</strain>
    </source>
</reference>
<feature type="region of interest" description="Disordered" evidence="2">
    <location>
        <begin position="1"/>
        <end position="21"/>
    </location>
</feature>
<accession>A0ABR2ZR89</accession>